<keyword evidence="2" id="KW-0813">Transport</keyword>
<keyword evidence="10" id="KW-1185">Reference proteome</keyword>
<organism evidence="9 10">
    <name type="scientific">Dietzia timorensis</name>
    <dbReference type="NCBI Taxonomy" id="499555"/>
    <lineage>
        <taxon>Bacteria</taxon>
        <taxon>Bacillati</taxon>
        <taxon>Actinomycetota</taxon>
        <taxon>Actinomycetes</taxon>
        <taxon>Mycobacteriales</taxon>
        <taxon>Dietziaceae</taxon>
        <taxon>Dietzia</taxon>
    </lineage>
</organism>
<evidence type="ECO:0000313" key="10">
    <source>
        <dbReference type="Proteomes" id="UP000186104"/>
    </source>
</evidence>
<keyword evidence="3" id="KW-1003">Cell membrane</keyword>
<evidence type="ECO:0000256" key="5">
    <source>
        <dbReference type="ARBA" id="ARBA00022989"/>
    </source>
</evidence>
<keyword evidence="5 7" id="KW-1133">Transmembrane helix</keyword>
<gene>
    <name evidence="9" type="ORF">BJL86_1655</name>
</gene>
<evidence type="ECO:0000256" key="7">
    <source>
        <dbReference type="SAM" id="Phobius"/>
    </source>
</evidence>
<dbReference type="Pfam" id="PF02687">
    <property type="entry name" value="FtsX"/>
    <property type="match status" value="1"/>
</dbReference>
<evidence type="ECO:0000256" key="3">
    <source>
        <dbReference type="ARBA" id="ARBA00022475"/>
    </source>
</evidence>
<dbReference type="STRING" id="499555.BJL86_1655"/>
<sequence length="342" mass="34180">MFVGIRELRSAKGRFALITVTVALVALLVSFLSGLTGGLEHRNIAALDTLGGTSAVVSGTGDPSLDRSALTEEQIGAIAEKGPFTSVAFSRSTVGEEPVSVAAVSGDRPEVPSPAPGEVIVSSALAETAGITTGDSVDLWGGTKTVAGVSGDDWYSHQPLMWANGAEWAAQPQAAGQGAATTVIADAPADALEGAAAGTTVVAASDLPETMSAYKAENTTLTTINWMLMAIAALVTGAFFTVWTVQRIPDIATLKALGATTASLMRDALGQAFVVLVIGVGVGLAITVAAATAIGSGLPFVLTAGTTVFPAIILLALGLAGAGAAMMFIRSASPLSALGGAR</sequence>
<dbReference type="GO" id="GO:0005886">
    <property type="term" value="C:plasma membrane"/>
    <property type="evidence" value="ECO:0007669"/>
    <property type="project" value="UniProtKB-SubCell"/>
</dbReference>
<dbReference type="RefSeq" id="WP_067471148.1">
    <property type="nucleotide sequence ID" value="NZ_CP015961.1"/>
</dbReference>
<proteinExistence type="predicted"/>
<dbReference type="OrthoDB" id="5242186at2"/>
<name>A0A173LLP6_9ACTN</name>
<feature type="transmembrane region" description="Helical" evidence="7">
    <location>
        <begin position="273"/>
        <end position="302"/>
    </location>
</feature>
<keyword evidence="6 7" id="KW-0472">Membrane</keyword>
<feature type="transmembrane region" description="Helical" evidence="7">
    <location>
        <begin position="308"/>
        <end position="329"/>
    </location>
</feature>
<feature type="transmembrane region" description="Helical" evidence="7">
    <location>
        <begin position="226"/>
        <end position="245"/>
    </location>
</feature>
<dbReference type="PANTHER" id="PTHR43738:SF1">
    <property type="entry name" value="HEMIN TRANSPORT SYSTEM PERMEASE PROTEIN HRTB-RELATED"/>
    <property type="match status" value="1"/>
</dbReference>
<accession>A0A173LLP6</accession>
<dbReference type="PANTHER" id="PTHR43738">
    <property type="entry name" value="ABC TRANSPORTER, MEMBRANE PROTEIN"/>
    <property type="match status" value="1"/>
</dbReference>
<dbReference type="InterPro" id="IPR051125">
    <property type="entry name" value="ABC-4/HrtB_transporter"/>
</dbReference>
<evidence type="ECO:0000256" key="4">
    <source>
        <dbReference type="ARBA" id="ARBA00022692"/>
    </source>
</evidence>
<feature type="transmembrane region" description="Helical" evidence="7">
    <location>
        <begin position="15"/>
        <end position="35"/>
    </location>
</feature>
<evidence type="ECO:0000256" key="6">
    <source>
        <dbReference type="ARBA" id="ARBA00023136"/>
    </source>
</evidence>
<evidence type="ECO:0000313" key="9">
    <source>
        <dbReference type="EMBL" id="ANI92431.1"/>
    </source>
</evidence>
<reference evidence="9 10" key="1">
    <citation type="submission" date="2016-06" db="EMBL/GenBank/DDBJ databases">
        <title>Complete genome sequence of a saline-alkali tolerant type strain Dietzia timorensis ID05-A0528T.</title>
        <authorList>
            <person name="Wu X."/>
        </authorList>
    </citation>
    <scope>NUCLEOTIDE SEQUENCE [LARGE SCALE GENOMIC DNA]</scope>
    <source>
        <strain evidence="9 10">ID05-A0528</strain>
    </source>
</reference>
<comment type="subcellular location">
    <subcellularLocation>
        <location evidence="1">Cell membrane</location>
        <topology evidence="1">Multi-pass membrane protein</topology>
    </subcellularLocation>
</comment>
<dbReference type="Proteomes" id="UP000186104">
    <property type="component" value="Chromosome"/>
</dbReference>
<dbReference type="InterPro" id="IPR003838">
    <property type="entry name" value="ABC3_permease_C"/>
</dbReference>
<evidence type="ECO:0000259" key="8">
    <source>
        <dbReference type="Pfam" id="PF02687"/>
    </source>
</evidence>
<evidence type="ECO:0000256" key="2">
    <source>
        <dbReference type="ARBA" id="ARBA00022448"/>
    </source>
</evidence>
<dbReference type="KEGG" id="dtm:BJL86_1655"/>
<keyword evidence="4 7" id="KW-0812">Transmembrane</keyword>
<protein>
    <submittedName>
        <fullName evidence="9">Putative hemin transport system permease protein Hr tB</fullName>
    </submittedName>
</protein>
<dbReference type="AlphaFoldDB" id="A0A173LLP6"/>
<dbReference type="EMBL" id="CP015961">
    <property type="protein sequence ID" value="ANI92431.1"/>
    <property type="molecule type" value="Genomic_DNA"/>
</dbReference>
<evidence type="ECO:0000256" key="1">
    <source>
        <dbReference type="ARBA" id="ARBA00004651"/>
    </source>
</evidence>
<feature type="domain" description="ABC3 transporter permease C-terminal" evidence="8">
    <location>
        <begin position="224"/>
        <end position="330"/>
    </location>
</feature>